<feature type="non-terminal residue" evidence="1">
    <location>
        <position position="1"/>
    </location>
</feature>
<accession>A0AAI9XSR8</accession>
<evidence type="ECO:0000313" key="1">
    <source>
        <dbReference type="EMBL" id="KAK1462419.1"/>
    </source>
</evidence>
<organism evidence="1 2">
    <name type="scientific">Colletotrichum cuscutae</name>
    <dbReference type="NCBI Taxonomy" id="1209917"/>
    <lineage>
        <taxon>Eukaryota</taxon>
        <taxon>Fungi</taxon>
        <taxon>Dikarya</taxon>
        <taxon>Ascomycota</taxon>
        <taxon>Pezizomycotina</taxon>
        <taxon>Sordariomycetes</taxon>
        <taxon>Hypocreomycetidae</taxon>
        <taxon>Glomerellales</taxon>
        <taxon>Glomerellaceae</taxon>
        <taxon>Colletotrichum</taxon>
        <taxon>Colletotrichum acutatum species complex</taxon>
    </lineage>
</organism>
<comment type="caution">
    <text evidence="1">The sequence shown here is derived from an EMBL/GenBank/DDBJ whole genome shotgun (WGS) entry which is preliminary data.</text>
</comment>
<reference evidence="1" key="1">
    <citation type="submission" date="2016-11" db="EMBL/GenBank/DDBJ databases">
        <title>The genome sequence of Colletotrichum cuscutae.</title>
        <authorList>
            <person name="Baroncelli R."/>
        </authorList>
    </citation>
    <scope>NUCLEOTIDE SEQUENCE</scope>
    <source>
        <strain evidence="1">IMI 304802</strain>
    </source>
</reference>
<gene>
    <name evidence="1" type="ORF">CCUS01_08606</name>
</gene>
<protein>
    <submittedName>
        <fullName evidence="1">Uncharacterized protein</fullName>
    </submittedName>
</protein>
<sequence length="225" mass="24599">KYSLTNNKAFAQWTPNSNSKVRHNHKINTHQLDSPSRRGLSLDAVSILNRAGARPSQLDTQHIVGLRHWESGNGGHQCATLQELKLSQARLGNAPTATTNAGQQFGVQLQQARQDRNSYRLHPRQKPSLESSICVLCQNAPPGVSEDPSSAGTAASSFPKYPQLADRDVIPIQYSTISQVRIQANRQILAPGWHDWHANLLAELSAVQCPHLTSIKAPASELPSS</sequence>
<evidence type="ECO:0000313" key="2">
    <source>
        <dbReference type="Proteomes" id="UP001239213"/>
    </source>
</evidence>
<dbReference type="AlphaFoldDB" id="A0AAI9XSR8"/>
<name>A0AAI9XSR8_9PEZI</name>
<proteinExistence type="predicted"/>
<keyword evidence="2" id="KW-1185">Reference proteome</keyword>
<dbReference type="Proteomes" id="UP001239213">
    <property type="component" value="Unassembled WGS sequence"/>
</dbReference>
<dbReference type="EMBL" id="MPDP01000270">
    <property type="protein sequence ID" value="KAK1462419.1"/>
    <property type="molecule type" value="Genomic_DNA"/>
</dbReference>